<dbReference type="EC" id="2.8.1.7" evidence="3"/>
<dbReference type="SUPFAM" id="SSF53383">
    <property type="entry name" value="PLP-dependent transferases"/>
    <property type="match status" value="1"/>
</dbReference>
<comment type="catalytic activity">
    <reaction evidence="6">
        <text>(sulfur carrier)-H + L-cysteine = (sulfur carrier)-SH + L-alanine</text>
        <dbReference type="Rhea" id="RHEA:43892"/>
        <dbReference type="Rhea" id="RHEA-COMP:14737"/>
        <dbReference type="Rhea" id="RHEA-COMP:14739"/>
        <dbReference type="ChEBI" id="CHEBI:29917"/>
        <dbReference type="ChEBI" id="CHEBI:35235"/>
        <dbReference type="ChEBI" id="CHEBI:57972"/>
        <dbReference type="ChEBI" id="CHEBI:64428"/>
        <dbReference type="EC" id="2.8.1.7"/>
    </reaction>
</comment>
<dbReference type="PROSITE" id="PS00595">
    <property type="entry name" value="AA_TRANSFER_CLASS_5"/>
    <property type="match status" value="1"/>
</dbReference>
<dbReference type="InterPro" id="IPR020578">
    <property type="entry name" value="Aminotrans_V_PyrdxlP_BS"/>
</dbReference>
<gene>
    <name evidence="8" type="ORF">MGWOODY_Smn3822</name>
</gene>
<dbReference type="PANTHER" id="PTHR43586">
    <property type="entry name" value="CYSTEINE DESULFURASE"/>
    <property type="match status" value="1"/>
</dbReference>
<dbReference type="GO" id="GO:0031071">
    <property type="term" value="F:cysteine desulfurase activity"/>
    <property type="evidence" value="ECO:0007669"/>
    <property type="project" value="UniProtKB-EC"/>
</dbReference>
<dbReference type="NCBIfam" id="TIGR01979">
    <property type="entry name" value="sufS"/>
    <property type="match status" value="1"/>
</dbReference>
<dbReference type="Gene3D" id="3.90.1150.10">
    <property type="entry name" value="Aspartate Aminotransferase, domain 1"/>
    <property type="match status" value="1"/>
</dbReference>
<dbReference type="PANTHER" id="PTHR43586:SF8">
    <property type="entry name" value="CYSTEINE DESULFURASE 1, CHLOROPLASTIC"/>
    <property type="match status" value="1"/>
</dbReference>
<protein>
    <recommendedName>
        <fullName evidence="3">cysteine desulfurase</fullName>
        <ecNumber evidence="3">2.8.1.7</ecNumber>
    </recommendedName>
</protein>
<evidence type="ECO:0000256" key="1">
    <source>
        <dbReference type="ARBA" id="ARBA00001933"/>
    </source>
</evidence>
<dbReference type="Gene3D" id="3.40.640.10">
    <property type="entry name" value="Type I PLP-dependent aspartate aminotransferase-like (Major domain)"/>
    <property type="match status" value="1"/>
</dbReference>
<reference evidence="8" key="1">
    <citation type="submission" date="2015-10" db="EMBL/GenBank/DDBJ databases">
        <authorList>
            <person name="Gilbert D.G."/>
        </authorList>
    </citation>
    <scope>NUCLEOTIDE SEQUENCE</scope>
</reference>
<dbReference type="AlphaFoldDB" id="A0A160TNZ8"/>
<proteinExistence type="inferred from homology"/>
<dbReference type="EMBL" id="CZQE01000364">
    <property type="protein sequence ID" value="CUS46428.1"/>
    <property type="molecule type" value="Genomic_DNA"/>
</dbReference>
<dbReference type="GO" id="GO:0006534">
    <property type="term" value="P:cysteine metabolic process"/>
    <property type="evidence" value="ECO:0007669"/>
    <property type="project" value="InterPro"/>
</dbReference>
<evidence type="ECO:0000313" key="8">
    <source>
        <dbReference type="EMBL" id="CUS46428.1"/>
    </source>
</evidence>
<dbReference type="GO" id="GO:0030170">
    <property type="term" value="F:pyridoxal phosphate binding"/>
    <property type="evidence" value="ECO:0007669"/>
    <property type="project" value="InterPro"/>
</dbReference>
<evidence type="ECO:0000259" key="7">
    <source>
        <dbReference type="Pfam" id="PF00266"/>
    </source>
</evidence>
<evidence type="ECO:0000256" key="5">
    <source>
        <dbReference type="ARBA" id="ARBA00022898"/>
    </source>
</evidence>
<evidence type="ECO:0000256" key="6">
    <source>
        <dbReference type="ARBA" id="ARBA00050776"/>
    </source>
</evidence>
<dbReference type="InterPro" id="IPR015421">
    <property type="entry name" value="PyrdxlP-dep_Trfase_major"/>
</dbReference>
<keyword evidence="4 8" id="KW-0808">Transferase</keyword>
<comment type="cofactor">
    <cofactor evidence="1">
        <name>pyridoxal 5'-phosphate</name>
        <dbReference type="ChEBI" id="CHEBI:597326"/>
    </cofactor>
</comment>
<organism evidence="8">
    <name type="scientific">hydrothermal vent metagenome</name>
    <dbReference type="NCBI Taxonomy" id="652676"/>
    <lineage>
        <taxon>unclassified sequences</taxon>
        <taxon>metagenomes</taxon>
        <taxon>ecological metagenomes</taxon>
    </lineage>
</organism>
<dbReference type="InterPro" id="IPR015422">
    <property type="entry name" value="PyrdxlP-dep_Trfase_small"/>
</dbReference>
<dbReference type="InterPro" id="IPR010970">
    <property type="entry name" value="Cys_dSase_SufS"/>
</dbReference>
<dbReference type="CDD" id="cd06453">
    <property type="entry name" value="SufS_like"/>
    <property type="match status" value="1"/>
</dbReference>
<evidence type="ECO:0000256" key="3">
    <source>
        <dbReference type="ARBA" id="ARBA00012239"/>
    </source>
</evidence>
<evidence type="ECO:0000256" key="2">
    <source>
        <dbReference type="ARBA" id="ARBA00010447"/>
    </source>
</evidence>
<dbReference type="InterPro" id="IPR015424">
    <property type="entry name" value="PyrdxlP-dep_Trfase"/>
</dbReference>
<comment type="similarity">
    <text evidence="2">Belongs to the class-V pyridoxal-phosphate-dependent aminotransferase family. Csd subfamily.</text>
</comment>
<feature type="domain" description="Aminotransferase class V" evidence="7">
    <location>
        <begin position="25"/>
        <end position="392"/>
    </location>
</feature>
<dbReference type="Pfam" id="PF00266">
    <property type="entry name" value="Aminotran_5"/>
    <property type="match status" value="1"/>
</dbReference>
<dbReference type="InterPro" id="IPR000192">
    <property type="entry name" value="Aminotrans_V_dom"/>
</dbReference>
<evidence type="ECO:0000256" key="4">
    <source>
        <dbReference type="ARBA" id="ARBA00022679"/>
    </source>
</evidence>
<name>A0A160TNZ8_9ZZZZ</name>
<keyword evidence="5" id="KW-0663">Pyridoxal phosphate</keyword>
<accession>A0A160TNZ8</accession>
<sequence length="404" mass="43119">MTVLIDTRPLDVLADFPAIPQGWAYLDTAATAQKPQPVIDAIDRAYAETYATVHRGVYQRSADMTLAYEAARKKVARFIGAGSADEIVFVRGATEGINLVAQCWAREQLKAGDRILLSTLEHHSNIVPWQMAAERVGAVIDVVPLTPDHRIDLDAMAAMVTPAHKLVALAHVSNVLGSLLDARRAADIAHSVGAKILLDGCQAVPRMAVDVAALDCDFYVFSGHKLYGPTGIGVLWARPELLEAMPPYQGGGSMIDRVTFAKTTYAPPPGRFEAGTPHIVGALGLHAAIDYVERIGLDAIHAHETALVAKTREALSQINSVTLYGPADSAGIVSFSIEGVHPHDIGTILDEERVAIRAGHHCAQPLMEALGVPATARASFGVYNGAADVDALVRGIERVTRIFG</sequence>